<dbReference type="Pfam" id="PF00892">
    <property type="entry name" value="EamA"/>
    <property type="match status" value="2"/>
</dbReference>
<dbReference type="PANTHER" id="PTHR22911:SF137">
    <property type="entry name" value="SOLUTE CARRIER FAMILY 35 MEMBER G2-RELATED"/>
    <property type="match status" value="1"/>
</dbReference>
<feature type="transmembrane region" description="Helical" evidence="1">
    <location>
        <begin position="39"/>
        <end position="58"/>
    </location>
</feature>
<name>A0A645EEY0_9ZZZZ</name>
<keyword evidence="1" id="KW-0472">Membrane</keyword>
<dbReference type="AlphaFoldDB" id="A0A645EEY0"/>
<dbReference type="InterPro" id="IPR000620">
    <property type="entry name" value="EamA_dom"/>
</dbReference>
<evidence type="ECO:0000313" key="3">
    <source>
        <dbReference type="EMBL" id="MPM99889.1"/>
    </source>
</evidence>
<feature type="transmembrane region" description="Helical" evidence="1">
    <location>
        <begin position="129"/>
        <end position="150"/>
    </location>
</feature>
<feature type="transmembrane region" description="Helical" evidence="1">
    <location>
        <begin position="98"/>
        <end position="123"/>
    </location>
</feature>
<evidence type="ECO:0000256" key="1">
    <source>
        <dbReference type="SAM" id="Phobius"/>
    </source>
</evidence>
<dbReference type="GO" id="GO:0016020">
    <property type="term" value="C:membrane"/>
    <property type="evidence" value="ECO:0007669"/>
    <property type="project" value="InterPro"/>
</dbReference>
<dbReference type="SUPFAM" id="SSF103481">
    <property type="entry name" value="Multidrug resistance efflux transporter EmrE"/>
    <property type="match status" value="2"/>
</dbReference>
<proteinExistence type="predicted"/>
<feature type="transmembrane region" description="Helical" evidence="1">
    <location>
        <begin position="12"/>
        <end position="30"/>
    </location>
</feature>
<evidence type="ECO:0000259" key="2">
    <source>
        <dbReference type="Pfam" id="PF00892"/>
    </source>
</evidence>
<protein>
    <recommendedName>
        <fullName evidence="2">EamA domain-containing protein</fullName>
    </recommendedName>
</protein>
<feature type="transmembrane region" description="Helical" evidence="1">
    <location>
        <begin position="162"/>
        <end position="185"/>
    </location>
</feature>
<organism evidence="3">
    <name type="scientific">bioreactor metagenome</name>
    <dbReference type="NCBI Taxonomy" id="1076179"/>
    <lineage>
        <taxon>unclassified sequences</taxon>
        <taxon>metagenomes</taxon>
        <taxon>ecological metagenomes</taxon>
    </lineage>
</organism>
<dbReference type="EMBL" id="VSSQ01045951">
    <property type="protein sequence ID" value="MPM99889.1"/>
    <property type="molecule type" value="Genomic_DNA"/>
</dbReference>
<sequence length="218" mass="23642">MSLLYLSASEAIILHYTFPLFTSIASLYFAHERPRIIDIFSDILIICGVYAAVAGVGVPHLNDISISGIMWGCLSVCGMTSLVIFTRKRARSERVDQYKLLFFSNLLGGMGLFICKTILIGWADVANFTVLYLGITLFQAAASTLGAYAFFYSAFNYISAPLVSIITSFEIVVVFILSFLLINAAPTAAEIFGSALIIFAISCSAMRANVAGTLRKPA</sequence>
<keyword evidence="1" id="KW-0812">Transmembrane</keyword>
<comment type="caution">
    <text evidence="3">The sequence shown here is derived from an EMBL/GenBank/DDBJ whole genome shotgun (WGS) entry which is preliminary data.</text>
</comment>
<feature type="transmembrane region" description="Helical" evidence="1">
    <location>
        <begin position="64"/>
        <end position="86"/>
    </location>
</feature>
<feature type="transmembrane region" description="Helical" evidence="1">
    <location>
        <begin position="191"/>
        <end position="210"/>
    </location>
</feature>
<keyword evidence="1" id="KW-1133">Transmembrane helix</keyword>
<feature type="domain" description="EamA" evidence="2">
    <location>
        <begin position="67"/>
        <end position="203"/>
    </location>
</feature>
<gene>
    <name evidence="3" type="ORF">SDC9_147084</name>
</gene>
<feature type="domain" description="EamA" evidence="2">
    <location>
        <begin position="3"/>
        <end position="51"/>
    </location>
</feature>
<accession>A0A645EEY0</accession>
<dbReference type="PANTHER" id="PTHR22911">
    <property type="entry name" value="ACYL-MALONYL CONDENSING ENZYME-RELATED"/>
    <property type="match status" value="1"/>
</dbReference>
<dbReference type="InterPro" id="IPR037185">
    <property type="entry name" value="EmrE-like"/>
</dbReference>
<reference evidence="3" key="1">
    <citation type="submission" date="2019-08" db="EMBL/GenBank/DDBJ databases">
        <authorList>
            <person name="Kucharzyk K."/>
            <person name="Murdoch R.W."/>
            <person name="Higgins S."/>
            <person name="Loffler F."/>
        </authorList>
    </citation>
    <scope>NUCLEOTIDE SEQUENCE</scope>
</reference>